<reference evidence="1 2" key="1">
    <citation type="submission" date="2015-09" db="EMBL/GenBank/DDBJ databases">
        <title>Draft genome sequence of Kouleothrix aurantiaca JCM 19913.</title>
        <authorList>
            <person name="Hemp J."/>
        </authorList>
    </citation>
    <scope>NUCLEOTIDE SEQUENCE [LARGE SCALE GENOMIC DNA]</scope>
    <source>
        <strain evidence="1 2">COM-B</strain>
    </source>
</reference>
<comment type="caution">
    <text evidence="1">The sequence shown here is derived from an EMBL/GenBank/DDBJ whole genome shotgun (WGS) entry which is preliminary data.</text>
</comment>
<evidence type="ECO:0000313" key="2">
    <source>
        <dbReference type="Proteomes" id="UP000050509"/>
    </source>
</evidence>
<keyword evidence="2" id="KW-1185">Reference proteome</keyword>
<sequence length="278" mass="30686">SDAAERDAAAAQLAEAAERCPADTNPLLAARLHTSLGDLIQAHAQDAASLQRALACYERAATLFARHGTPEDLAAVQMNQGSAWQGMGSDLRGTLLKAINFYHQALRVFTLAMHPGEYALIHNNLAAAYQRLPMGGEQDVMRQALAVQSMQEALKVYTIEEFPREYAMVQNNLGNAYQYMPSGDRVDKLDRAIEAYHEALRVRSRSRAPVEYAVTMSNLANAYANVPAEERQQMLGLAERCYGEAHEIFSEHQLADHAATVEQALAQVRRDLGRHAVR</sequence>
<dbReference type="Proteomes" id="UP000050509">
    <property type="component" value="Unassembled WGS sequence"/>
</dbReference>
<dbReference type="SUPFAM" id="SSF48452">
    <property type="entry name" value="TPR-like"/>
    <property type="match status" value="2"/>
</dbReference>
<feature type="non-terminal residue" evidence="1">
    <location>
        <position position="1"/>
    </location>
</feature>
<dbReference type="EMBL" id="LJCR01000871">
    <property type="protein sequence ID" value="KPV51543.1"/>
    <property type="molecule type" value="Genomic_DNA"/>
</dbReference>
<proteinExistence type="predicted"/>
<evidence type="ECO:0008006" key="3">
    <source>
        <dbReference type="Google" id="ProtNLM"/>
    </source>
</evidence>
<dbReference type="AlphaFoldDB" id="A0A0P9F4Z0"/>
<accession>A0A0P9F4Z0</accession>
<dbReference type="Gene3D" id="1.25.40.10">
    <property type="entry name" value="Tetratricopeptide repeat domain"/>
    <property type="match status" value="2"/>
</dbReference>
<organism evidence="1 2">
    <name type="scientific">Kouleothrix aurantiaca</name>
    <dbReference type="NCBI Taxonomy" id="186479"/>
    <lineage>
        <taxon>Bacteria</taxon>
        <taxon>Bacillati</taxon>
        <taxon>Chloroflexota</taxon>
        <taxon>Chloroflexia</taxon>
        <taxon>Chloroflexales</taxon>
        <taxon>Roseiflexineae</taxon>
        <taxon>Roseiflexaceae</taxon>
        <taxon>Kouleothrix</taxon>
    </lineage>
</organism>
<gene>
    <name evidence="1" type="ORF">SE17_20610</name>
</gene>
<dbReference type="InterPro" id="IPR011990">
    <property type="entry name" value="TPR-like_helical_dom_sf"/>
</dbReference>
<protein>
    <recommendedName>
        <fullName evidence="3">MalT-like TPR region domain-containing protein</fullName>
    </recommendedName>
</protein>
<name>A0A0P9F4Z0_9CHLR</name>
<evidence type="ECO:0000313" key="1">
    <source>
        <dbReference type="EMBL" id="KPV51543.1"/>
    </source>
</evidence>